<dbReference type="NCBIfam" id="TIGR00229">
    <property type="entry name" value="sensory_box"/>
    <property type="match status" value="1"/>
</dbReference>
<organism evidence="5 6">
    <name type="scientific">Pseudoalteromonas fenneropenaei</name>
    <dbReference type="NCBI Taxonomy" id="1737459"/>
    <lineage>
        <taxon>Bacteria</taxon>
        <taxon>Pseudomonadati</taxon>
        <taxon>Pseudomonadota</taxon>
        <taxon>Gammaproteobacteria</taxon>
        <taxon>Alteromonadales</taxon>
        <taxon>Pseudoalteromonadaceae</taxon>
        <taxon>Pseudoalteromonas</taxon>
    </lineage>
</organism>
<dbReference type="Pfam" id="PF00990">
    <property type="entry name" value="GGDEF"/>
    <property type="match status" value="1"/>
</dbReference>
<dbReference type="SUPFAM" id="SSF55785">
    <property type="entry name" value="PYP-like sensor domain (PAS domain)"/>
    <property type="match status" value="1"/>
</dbReference>
<gene>
    <name evidence="5" type="ORF">ACFOEE_03500</name>
</gene>
<dbReference type="InterPro" id="IPR035919">
    <property type="entry name" value="EAL_sf"/>
</dbReference>
<dbReference type="InterPro" id="IPR052155">
    <property type="entry name" value="Biofilm_reg_signaling"/>
</dbReference>
<dbReference type="InterPro" id="IPR043128">
    <property type="entry name" value="Rev_trsase/Diguanyl_cyclase"/>
</dbReference>
<dbReference type="CDD" id="cd00130">
    <property type="entry name" value="PAS"/>
    <property type="match status" value="1"/>
</dbReference>
<proteinExistence type="predicted"/>
<dbReference type="RefSeq" id="WP_377120962.1">
    <property type="nucleotide sequence ID" value="NZ_JBHRSD010000006.1"/>
</dbReference>
<dbReference type="InterPro" id="IPR001610">
    <property type="entry name" value="PAC"/>
</dbReference>
<protein>
    <submittedName>
        <fullName evidence="5">Bifunctional diguanylate cyclase/phosphodiesterase</fullName>
    </submittedName>
</protein>
<dbReference type="SMART" id="SM00086">
    <property type="entry name" value="PAC"/>
    <property type="match status" value="1"/>
</dbReference>
<dbReference type="Proteomes" id="UP001595453">
    <property type="component" value="Unassembled WGS sequence"/>
</dbReference>
<dbReference type="Gene3D" id="3.30.450.20">
    <property type="entry name" value="PAS domain"/>
    <property type="match status" value="1"/>
</dbReference>
<dbReference type="InterPro" id="IPR001633">
    <property type="entry name" value="EAL_dom"/>
</dbReference>
<keyword evidence="6" id="KW-1185">Reference proteome</keyword>
<dbReference type="PANTHER" id="PTHR44757:SF2">
    <property type="entry name" value="BIOFILM ARCHITECTURE MAINTENANCE PROTEIN MBAA"/>
    <property type="match status" value="1"/>
</dbReference>
<dbReference type="Gene3D" id="3.30.70.270">
    <property type="match status" value="1"/>
</dbReference>
<evidence type="ECO:0000313" key="6">
    <source>
        <dbReference type="Proteomes" id="UP001595453"/>
    </source>
</evidence>
<dbReference type="EMBL" id="JBHRSD010000006">
    <property type="protein sequence ID" value="MFC3031588.1"/>
    <property type="molecule type" value="Genomic_DNA"/>
</dbReference>
<feature type="domain" description="PAS" evidence="1">
    <location>
        <begin position="283"/>
        <end position="328"/>
    </location>
</feature>
<feature type="domain" description="PAC" evidence="2">
    <location>
        <begin position="356"/>
        <end position="408"/>
    </location>
</feature>
<dbReference type="InterPro" id="IPR000014">
    <property type="entry name" value="PAS"/>
</dbReference>
<dbReference type="InterPro" id="IPR000160">
    <property type="entry name" value="GGDEF_dom"/>
</dbReference>
<dbReference type="NCBIfam" id="TIGR00254">
    <property type="entry name" value="GGDEF"/>
    <property type="match status" value="1"/>
</dbReference>
<sequence>MTLSFSHFYNLPSSSARYEFAVEMMYKRFGAKVCMIGKFVENGEKVKTVVHSEHGELIDNIVYELRGTPCRDAKDSHSICLIDSCIQQRYSDDEALRVLNVDGYLGVTLRALDHKPIGIMVCLFEICPVISEDDKIWFQELSHLVGAELNHNLEMAQQDALLNHLTKGERIAKLCSWSWQVNVNRHWFSYEMPRLMLKPEASPSLATFLNSLTELDAQRVQRLFKQIKAGMVRHVDISVLHRLHNQQRGLFHIVGQVEQAEDNEIVFNATIQDVTYITSLNQQLELTNVVFENANEAIMICDAENKIIMINQTFETLTGYTADELCGKDPKVLSSGLQDGRFYRKMWEQLLQHGTWKGEIYNRRKNGQIFPEELTLTVVKNDIGEISNYVAIFRDITDWKRTEAQLTFYANHEPLTGLLNRRSFMDALEVSISEARSHHTPCTLLFIGLDRFKEVNDVFGPETGDRVLVSVAKRLRNSVRQLDMVCRYGGDEFVILLSHSNVDSAMSVAQKLSEKLRQPYVFNELTIEITASIGVAQLEEGTATNAATLLRNSAHAMSSAKKTNVGSVALHSQQIQAAYLQKIELKHKLKQALKDGTLEVHYQPIVDCYSGKITKFEALARWHDAEFGVIPPGQFIPLAEEFGFIHLIGQFVLERSCRDLAEIHRAGFTQVSISINRSVNEFKVSNNQVEQVANAIAQAGIAPNSITLEVTESIATNSYTWHILEKLRALGVQIALDDFCTGYSSLSNLIENQVDFLKIDKSFVDSLLADQAKQVMISGLIQIASQLGIAVIAEGVETDMQLQLLQRFGCHFVQGFYFSKAQRLDKCIAMLKQECQPFDATGLSGKNGTV</sequence>
<dbReference type="PROSITE" id="PS50112">
    <property type="entry name" value="PAS"/>
    <property type="match status" value="1"/>
</dbReference>
<dbReference type="Gene3D" id="3.20.20.450">
    <property type="entry name" value="EAL domain"/>
    <property type="match status" value="1"/>
</dbReference>
<evidence type="ECO:0000259" key="1">
    <source>
        <dbReference type="PROSITE" id="PS50112"/>
    </source>
</evidence>
<dbReference type="SUPFAM" id="SSF141868">
    <property type="entry name" value="EAL domain-like"/>
    <property type="match status" value="1"/>
</dbReference>
<dbReference type="SMART" id="SM00267">
    <property type="entry name" value="GGDEF"/>
    <property type="match status" value="1"/>
</dbReference>
<dbReference type="InterPro" id="IPR000700">
    <property type="entry name" value="PAS-assoc_C"/>
</dbReference>
<evidence type="ECO:0000259" key="2">
    <source>
        <dbReference type="PROSITE" id="PS50113"/>
    </source>
</evidence>
<dbReference type="SMART" id="SM00091">
    <property type="entry name" value="PAS"/>
    <property type="match status" value="1"/>
</dbReference>
<dbReference type="InterPro" id="IPR029787">
    <property type="entry name" value="Nucleotide_cyclase"/>
</dbReference>
<dbReference type="InterPro" id="IPR035965">
    <property type="entry name" value="PAS-like_dom_sf"/>
</dbReference>
<dbReference type="Pfam" id="PF00563">
    <property type="entry name" value="EAL"/>
    <property type="match status" value="1"/>
</dbReference>
<feature type="domain" description="GGDEF" evidence="4">
    <location>
        <begin position="440"/>
        <end position="573"/>
    </location>
</feature>
<dbReference type="PANTHER" id="PTHR44757">
    <property type="entry name" value="DIGUANYLATE CYCLASE DGCP"/>
    <property type="match status" value="1"/>
</dbReference>
<dbReference type="CDD" id="cd01949">
    <property type="entry name" value="GGDEF"/>
    <property type="match status" value="1"/>
</dbReference>
<evidence type="ECO:0000259" key="4">
    <source>
        <dbReference type="PROSITE" id="PS50887"/>
    </source>
</evidence>
<dbReference type="PROSITE" id="PS50883">
    <property type="entry name" value="EAL"/>
    <property type="match status" value="1"/>
</dbReference>
<comment type="caution">
    <text evidence="5">The sequence shown here is derived from an EMBL/GenBank/DDBJ whole genome shotgun (WGS) entry which is preliminary data.</text>
</comment>
<dbReference type="CDD" id="cd01948">
    <property type="entry name" value="EAL"/>
    <property type="match status" value="1"/>
</dbReference>
<evidence type="ECO:0000259" key="3">
    <source>
        <dbReference type="PROSITE" id="PS50883"/>
    </source>
</evidence>
<dbReference type="Pfam" id="PF13426">
    <property type="entry name" value="PAS_9"/>
    <property type="match status" value="1"/>
</dbReference>
<dbReference type="SUPFAM" id="SSF55073">
    <property type="entry name" value="Nucleotide cyclase"/>
    <property type="match status" value="1"/>
</dbReference>
<dbReference type="SUPFAM" id="SSF55781">
    <property type="entry name" value="GAF domain-like"/>
    <property type="match status" value="1"/>
</dbReference>
<reference evidence="6" key="1">
    <citation type="journal article" date="2019" name="Int. J. Syst. Evol. Microbiol.">
        <title>The Global Catalogue of Microorganisms (GCM) 10K type strain sequencing project: providing services to taxonomists for standard genome sequencing and annotation.</title>
        <authorList>
            <consortium name="The Broad Institute Genomics Platform"/>
            <consortium name="The Broad Institute Genome Sequencing Center for Infectious Disease"/>
            <person name="Wu L."/>
            <person name="Ma J."/>
        </authorList>
    </citation>
    <scope>NUCLEOTIDE SEQUENCE [LARGE SCALE GENOMIC DNA]</scope>
    <source>
        <strain evidence="6">KCTC 42730</strain>
    </source>
</reference>
<dbReference type="PROSITE" id="PS50887">
    <property type="entry name" value="GGDEF"/>
    <property type="match status" value="1"/>
</dbReference>
<dbReference type="SMART" id="SM00052">
    <property type="entry name" value="EAL"/>
    <property type="match status" value="1"/>
</dbReference>
<evidence type="ECO:0000313" key="5">
    <source>
        <dbReference type="EMBL" id="MFC3031588.1"/>
    </source>
</evidence>
<name>A0ABV7CG83_9GAMM</name>
<dbReference type="PROSITE" id="PS50113">
    <property type="entry name" value="PAC"/>
    <property type="match status" value="1"/>
</dbReference>
<accession>A0ABV7CG83</accession>
<feature type="domain" description="EAL" evidence="3">
    <location>
        <begin position="582"/>
        <end position="835"/>
    </location>
</feature>